<gene>
    <name evidence="1" type="ORF">CVLEPA_LOCUS25124</name>
</gene>
<sequence length="213" mass="24374">MLAEMPPVRIELTTPGLQDQCSTPELWRRLRCGALILFPLPILKTITMQEELIRLNQRDGNKTSNWRRAISEKTDVRRHGLVAKRLSSKQEILAVLAEMPPVRIELTTPGLQDQCSTPELWRRLRCGALILFPLPILKTITMQEELIRLNQRDGNKTSNWRRAISEKTDVRRHGLVAKRLSSKQEILGSNPSGAFVTKQTAKHRALTLDYRVP</sequence>
<organism evidence="1 2">
    <name type="scientific">Clavelina lepadiformis</name>
    <name type="common">Light-bulb sea squirt</name>
    <name type="synonym">Ascidia lepadiformis</name>
    <dbReference type="NCBI Taxonomy" id="159417"/>
    <lineage>
        <taxon>Eukaryota</taxon>
        <taxon>Metazoa</taxon>
        <taxon>Chordata</taxon>
        <taxon>Tunicata</taxon>
        <taxon>Ascidiacea</taxon>
        <taxon>Aplousobranchia</taxon>
        <taxon>Clavelinidae</taxon>
        <taxon>Clavelina</taxon>
    </lineage>
</organism>
<protein>
    <submittedName>
        <fullName evidence="1">Uncharacterized protein</fullName>
    </submittedName>
</protein>
<keyword evidence="2" id="KW-1185">Reference proteome</keyword>
<evidence type="ECO:0000313" key="1">
    <source>
        <dbReference type="EMBL" id="CAK8692347.1"/>
    </source>
</evidence>
<name>A0ABP0GKU2_CLALP</name>
<comment type="caution">
    <text evidence="1">The sequence shown here is derived from an EMBL/GenBank/DDBJ whole genome shotgun (WGS) entry which is preliminary data.</text>
</comment>
<dbReference type="Proteomes" id="UP001642483">
    <property type="component" value="Unassembled WGS sequence"/>
</dbReference>
<proteinExistence type="predicted"/>
<accession>A0ABP0GKU2</accession>
<dbReference type="EMBL" id="CAWYQH010000130">
    <property type="protein sequence ID" value="CAK8692347.1"/>
    <property type="molecule type" value="Genomic_DNA"/>
</dbReference>
<evidence type="ECO:0000313" key="2">
    <source>
        <dbReference type="Proteomes" id="UP001642483"/>
    </source>
</evidence>
<reference evidence="1 2" key="1">
    <citation type="submission" date="2024-02" db="EMBL/GenBank/DDBJ databases">
        <authorList>
            <person name="Daric V."/>
            <person name="Darras S."/>
        </authorList>
    </citation>
    <scope>NUCLEOTIDE SEQUENCE [LARGE SCALE GENOMIC DNA]</scope>
</reference>